<protein>
    <submittedName>
        <fullName evidence="2">PAS domain S-box protein</fullName>
    </submittedName>
</protein>
<evidence type="ECO:0000313" key="3">
    <source>
        <dbReference type="Proteomes" id="UP000782312"/>
    </source>
</evidence>
<dbReference type="Gene3D" id="3.30.450.40">
    <property type="match status" value="1"/>
</dbReference>
<dbReference type="InterPro" id="IPR035965">
    <property type="entry name" value="PAS-like_dom_sf"/>
</dbReference>
<reference evidence="2" key="1">
    <citation type="submission" date="2020-07" db="EMBL/GenBank/DDBJ databases">
        <title>Huge and variable diversity of episymbiotic CPR bacteria and DPANN archaea in groundwater ecosystems.</title>
        <authorList>
            <person name="He C.Y."/>
            <person name="Keren R."/>
            <person name="Whittaker M."/>
            <person name="Farag I.F."/>
            <person name="Doudna J."/>
            <person name="Cate J.H.D."/>
            <person name="Banfield J.F."/>
        </authorList>
    </citation>
    <scope>NUCLEOTIDE SEQUENCE</scope>
    <source>
        <strain evidence="2">NC_groundwater_763_Ag_S-0.2um_68_21</strain>
    </source>
</reference>
<gene>
    <name evidence="2" type="ORF">HYZ11_16320</name>
</gene>
<dbReference type="SMART" id="SM00091">
    <property type="entry name" value="PAS"/>
    <property type="match status" value="1"/>
</dbReference>
<sequence length="292" mass="32619">MRHTGTERQQITNEELLQQIIDLGRRLVGARYGALGLLRRDGRGFSRFITSGMKETAAGAVYPIPDGRGLAGVLIRDPRPLRAAATETLETTGMTESHPRLNSFLGVPLVCRGKVCGNLYFTEKIGWPEFPPTDIRLLQSFARWASEAAMGISAPEEIQKCLALFRSALDERTAAVTIVDPRREFILWNRKARALFGYTEREVLGRRVEEVLIPPEEAGEWKRNFLRRVAQDLLDGKQVHCEGTRLHKDGRRIHVRMVLSPVIHDAAGVRTATTITKMRPIGSTAFGRPAQG</sequence>
<dbReference type="PROSITE" id="PS50112">
    <property type="entry name" value="PAS"/>
    <property type="match status" value="1"/>
</dbReference>
<dbReference type="NCBIfam" id="TIGR00229">
    <property type="entry name" value="sensory_box"/>
    <property type="match status" value="1"/>
</dbReference>
<evidence type="ECO:0000259" key="1">
    <source>
        <dbReference type="PROSITE" id="PS50112"/>
    </source>
</evidence>
<dbReference type="EMBL" id="JACPUR010000038">
    <property type="protein sequence ID" value="MBI3129173.1"/>
    <property type="molecule type" value="Genomic_DNA"/>
</dbReference>
<dbReference type="InterPro" id="IPR029016">
    <property type="entry name" value="GAF-like_dom_sf"/>
</dbReference>
<dbReference type="GO" id="GO:0006355">
    <property type="term" value="P:regulation of DNA-templated transcription"/>
    <property type="evidence" value="ECO:0007669"/>
    <property type="project" value="InterPro"/>
</dbReference>
<evidence type="ECO:0000313" key="2">
    <source>
        <dbReference type="EMBL" id="MBI3129173.1"/>
    </source>
</evidence>
<dbReference type="SMART" id="SM00065">
    <property type="entry name" value="GAF"/>
    <property type="match status" value="1"/>
</dbReference>
<dbReference type="Proteomes" id="UP000782312">
    <property type="component" value="Unassembled WGS sequence"/>
</dbReference>
<dbReference type="Gene3D" id="3.30.450.20">
    <property type="entry name" value="PAS domain"/>
    <property type="match status" value="1"/>
</dbReference>
<dbReference type="SUPFAM" id="SSF55781">
    <property type="entry name" value="GAF domain-like"/>
    <property type="match status" value="1"/>
</dbReference>
<dbReference type="Pfam" id="PF00989">
    <property type="entry name" value="PAS"/>
    <property type="match status" value="1"/>
</dbReference>
<dbReference type="InterPro" id="IPR003018">
    <property type="entry name" value="GAF"/>
</dbReference>
<organism evidence="2 3">
    <name type="scientific">Tectimicrobiota bacterium</name>
    <dbReference type="NCBI Taxonomy" id="2528274"/>
    <lineage>
        <taxon>Bacteria</taxon>
        <taxon>Pseudomonadati</taxon>
        <taxon>Nitrospinota/Tectimicrobiota group</taxon>
        <taxon>Candidatus Tectimicrobiota</taxon>
    </lineage>
</organism>
<comment type="caution">
    <text evidence="2">The sequence shown here is derived from an EMBL/GenBank/DDBJ whole genome shotgun (WGS) entry which is preliminary data.</text>
</comment>
<dbReference type="SUPFAM" id="SSF55785">
    <property type="entry name" value="PYP-like sensor domain (PAS domain)"/>
    <property type="match status" value="1"/>
</dbReference>
<dbReference type="Pfam" id="PF01590">
    <property type="entry name" value="GAF"/>
    <property type="match status" value="1"/>
</dbReference>
<accession>A0A932I1V9</accession>
<proteinExistence type="predicted"/>
<name>A0A932I1V9_UNCTE</name>
<feature type="domain" description="PAS" evidence="1">
    <location>
        <begin position="161"/>
        <end position="233"/>
    </location>
</feature>
<dbReference type="InterPro" id="IPR000014">
    <property type="entry name" value="PAS"/>
</dbReference>
<dbReference type="CDD" id="cd00130">
    <property type="entry name" value="PAS"/>
    <property type="match status" value="1"/>
</dbReference>
<dbReference type="InterPro" id="IPR013767">
    <property type="entry name" value="PAS_fold"/>
</dbReference>
<dbReference type="AlphaFoldDB" id="A0A932I1V9"/>